<evidence type="ECO:0000313" key="3">
    <source>
        <dbReference type="EMBL" id="KAK4452486.1"/>
    </source>
</evidence>
<proteinExistence type="predicted"/>
<feature type="region of interest" description="Disordered" evidence="1">
    <location>
        <begin position="196"/>
        <end position="246"/>
    </location>
</feature>
<evidence type="ECO:0000256" key="1">
    <source>
        <dbReference type="SAM" id="MobiDB-lite"/>
    </source>
</evidence>
<feature type="compositionally biased region" description="Polar residues" evidence="1">
    <location>
        <begin position="400"/>
        <end position="409"/>
    </location>
</feature>
<dbReference type="EMBL" id="MU865924">
    <property type="protein sequence ID" value="KAK4452486.1"/>
    <property type="molecule type" value="Genomic_DNA"/>
</dbReference>
<protein>
    <submittedName>
        <fullName evidence="3">Uncharacterized protein</fullName>
    </submittedName>
</protein>
<feature type="compositionally biased region" description="Low complexity" evidence="1">
    <location>
        <begin position="469"/>
        <end position="481"/>
    </location>
</feature>
<keyword evidence="2" id="KW-0812">Transmembrane</keyword>
<feature type="compositionally biased region" description="Low complexity" evidence="1">
    <location>
        <begin position="415"/>
        <end position="435"/>
    </location>
</feature>
<feature type="compositionally biased region" description="Low complexity" evidence="1">
    <location>
        <begin position="207"/>
        <end position="223"/>
    </location>
</feature>
<keyword evidence="2" id="KW-0472">Membrane</keyword>
<feature type="transmembrane region" description="Helical" evidence="2">
    <location>
        <begin position="251"/>
        <end position="273"/>
    </location>
</feature>
<reference evidence="3" key="1">
    <citation type="journal article" date="2023" name="Mol. Phylogenet. Evol.">
        <title>Genome-scale phylogeny and comparative genomics of the fungal order Sordariales.</title>
        <authorList>
            <person name="Hensen N."/>
            <person name="Bonometti L."/>
            <person name="Westerberg I."/>
            <person name="Brannstrom I.O."/>
            <person name="Guillou S."/>
            <person name="Cros-Aarteil S."/>
            <person name="Calhoun S."/>
            <person name="Haridas S."/>
            <person name="Kuo A."/>
            <person name="Mondo S."/>
            <person name="Pangilinan J."/>
            <person name="Riley R."/>
            <person name="LaButti K."/>
            <person name="Andreopoulos B."/>
            <person name="Lipzen A."/>
            <person name="Chen C."/>
            <person name="Yan M."/>
            <person name="Daum C."/>
            <person name="Ng V."/>
            <person name="Clum A."/>
            <person name="Steindorff A."/>
            <person name="Ohm R.A."/>
            <person name="Martin F."/>
            <person name="Silar P."/>
            <person name="Natvig D.O."/>
            <person name="Lalanne C."/>
            <person name="Gautier V."/>
            <person name="Ament-Velasquez S.L."/>
            <person name="Kruys A."/>
            <person name="Hutchinson M.I."/>
            <person name="Powell A.J."/>
            <person name="Barry K."/>
            <person name="Miller A.N."/>
            <person name="Grigoriev I.V."/>
            <person name="Debuchy R."/>
            <person name="Gladieux P."/>
            <person name="Hiltunen Thoren M."/>
            <person name="Johannesson H."/>
        </authorList>
    </citation>
    <scope>NUCLEOTIDE SEQUENCE</scope>
    <source>
        <strain evidence="3">PSN243</strain>
    </source>
</reference>
<reference evidence="3" key="2">
    <citation type="submission" date="2023-05" db="EMBL/GenBank/DDBJ databases">
        <authorList>
            <consortium name="Lawrence Berkeley National Laboratory"/>
            <person name="Steindorff A."/>
            <person name="Hensen N."/>
            <person name="Bonometti L."/>
            <person name="Westerberg I."/>
            <person name="Brannstrom I.O."/>
            <person name="Guillou S."/>
            <person name="Cros-Aarteil S."/>
            <person name="Calhoun S."/>
            <person name="Haridas S."/>
            <person name="Kuo A."/>
            <person name="Mondo S."/>
            <person name="Pangilinan J."/>
            <person name="Riley R."/>
            <person name="Labutti K."/>
            <person name="Andreopoulos B."/>
            <person name="Lipzen A."/>
            <person name="Chen C."/>
            <person name="Yanf M."/>
            <person name="Daum C."/>
            <person name="Ng V."/>
            <person name="Clum A."/>
            <person name="Ohm R."/>
            <person name="Martin F."/>
            <person name="Silar P."/>
            <person name="Natvig D."/>
            <person name="Lalanne C."/>
            <person name="Gautier V."/>
            <person name="Ament-Velasquez S.L."/>
            <person name="Kruys A."/>
            <person name="Hutchinson M.I."/>
            <person name="Powell A.J."/>
            <person name="Barry K."/>
            <person name="Miller A.N."/>
            <person name="Grigoriev I.V."/>
            <person name="Debuchy R."/>
            <person name="Gladieux P."/>
            <person name="Thoren M.H."/>
            <person name="Johannesson H."/>
        </authorList>
    </citation>
    <scope>NUCLEOTIDE SEQUENCE</scope>
    <source>
        <strain evidence="3">PSN243</strain>
    </source>
</reference>
<sequence length="587" mass="61328">MADMAGFVSSPSSCDCYVDGEEMAAAVQIEFPRNCLEQCRSQFMESVVGNWTGTGRDKDMTGWQGGCSALTSENPDDVQETNVKAEWFWRLYWCDMRFCGVAIHQDGGLEQDPNVGFIINTCQNIGFHSVLDPGPPPTTFSCKTANAERSICTATQGHAAGEGEKSSIFMAQNAPTLSSSAVMPASTSHIVESAMTTNTETRAALVPTSSSTLTTTPSATHAHLGSETGQNSKSSPNSTTSSSPLSSGAKVAIGVCSALALVALIALALFCLYRAKRRRSSLGRSLRTHLRLTSQVPPSSSPTPLIHSTYSGARHQQQEPPLTPPLRLRDRRFLPSILRPGNRSPSPPLTPLTPAYSPSPHAHHLHPGSNSGAFPSSPICSPTTSKLIPRHERARVHAGSVSSASTTNPAVPAASQSQSQSRGSLSSYGAPSASSITGTGKSSLRNEISPSQNTYAQVPFAMGPPHSIGTATTTYTVGATPPSSPIRPPRPHDAPLEIPDLVSPGPDRSATGSPLGPPPTRALPPPPPPPPPPLGSAGTASFTAVGGGRSLLPKGVQIVRDRELEGEYDPRGSWGSWSGTASGVGKG</sequence>
<evidence type="ECO:0000313" key="4">
    <source>
        <dbReference type="Proteomes" id="UP001321760"/>
    </source>
</evidence>
<feature type="compositionally biased region" description="Basic and acidic residues" evidence="1">
    <location>
        <begin position="559"/>
        <end position="570"/>
    </location>
</feature>
<feature type="compositionally biased region" description="Low complexity" evidence="1">
    <location>
        <begin position="572"/>
        <end position="581"/>
    </location>
</feature>
<gene>
    <name evidence="3" type="ORF">QBC34DRAFT_37048</name>
</gene>
<name>A0AAV9GVV0_9PEZI</name>
<feature type="compositionally biased region" description="Polar residues" evidence="1">
    <location>
        <begin position="368"/>
        <end position="386"/>
    </location>
</feature>
<feature type="compositionally biased region" description="Polar residues" evidence="1">
    <location>
        <begin position="436"/>
        <end position="456"/>
    </location>
</feature>
<dbReference type="AlphaFoldDB" id="A0AAV9GVV0"/>
<keyword evidence="4" id="KW-1185">Reference proteome</keyword>
<comment type="caution">
    <text evidence="3">The sequence shown here is derived from an EMBL/GenBank/DDBJ whole genome shotgun (WGS) entry which is preliminary data.</text>
</comment>
<feature type="compositionally biased region" description="Polar residues" evidence="1">
    <location>
        <begin position="306"/>
        <end position="319"/>
    </location>
</feature>
<feature type="compositionally biased region" description="Pro residues" evidence="1">
    <location>
        <begin position="515"/>
        <end position="534"/>
    </location>
</feature>
<feature type="region of interest" description="Disordered" evidence="1">
    <location>
        <begin position="293"/>
        <end position="587"/>
    </location>
</feature>
<feature type="compositionally biased region" description="Low complexity" evidence="1">
    <location>
        <begin position="231"/>
        <end position="246"/>
    </location>
</feature>
<organism evidence="3 4">
    <name type="scientific">Podospora aff. communis PSN243</name>
    <dbReference type="NCBI Taxonomy" id="3040156"/>
    <lineage>
        <taxon>Eukaryota</taxon>
        <taxon>Fungi</taxon>
        <taxon>Dikarya</taxon>
        <taxon>Ascomycota</taxon>
        <taxon>Pezizomycotina</taxon>
        <taxon>Sordariomycetes</taxon>
        <taxon>Sordariomycetidae</taxon>
        <taxon>Sordariales</taxon>
        <taxon>Podosporaceae</taxon>
        <taxon>Podospora</taxon>
    </lineage>
</organism>
<evidence type="ECO:0000256" key="2">
    <source>
        <dbReference type="SAM" id="Phobius"/>
    </source>
</evidence>
<accession>A0AAV9GVV0</accession>
<dbReference type="Proteomes" id="UP001321760">
    <property type="component" value="Unassembled WGS sequence"/>
</dbReference>
<feature type="compositionally biased region" description="Low complexity" evidence="1">
    <location>
        <begin position="293"/>
        <end position="304"/>
    </location>
</feature>
<keyword evidence="2" id="KW-1133">Transmembrane helix</keyword>